<dbReference type="InterPro" id="IPR043129">
    <property type="entry name" value="ATPase_NBD"/>
</dbReference>
<dbReference type="Proteomes" id="UP000275069">
    <property type="component" value="Chromosome"/>
</dbReference>
<protein>
    <recommendedName>
        <fullName evidence="1">ATPase BadF/BadG/BcrA/BcrD type domain-containing protein</fullName>
    </recommendedName>
</protein>
<sequence>MNLHLAVDAGGTSTRCVVLDETGGCLGYGRAASGNPISAGPALAAYSVAEAAATALTHAEAAHGAGGADVVVVLLAMAGASSLSGPELFAAELAPLGVDAPVVFAPDLLATFCSGTWLPAGYALVAGTGATAVRVENGSVARTADGLGWLLGDDGSGFWVGQRVVRAAAADLDGRGPRTELTSLVLSQLGLEDDGTRHHGRPAVLDRIIKLLYSQRPVELSRLSPLAFAAGDDPVARAIVSAAADALVHSLEAVADPGVTGPVVLGGGTITQHDELAARIAAAGTRDVQVVADGAVGAAVLALRQASVVVDEPVFDRITRTLAALR</sequence>
<dbReference type="OrthoDB" id="8701357at2"/>
<dbReference type="InterPro" id="IPR052519">
    <property type="entry name" value="Euk-type_GlcNAc_Kinase"/>
</dbReference>
<dbReference type="PANTHER" id="PTHR43190:SF3">
    <property type="entry name" value="N-ACETYL-D-GLUCOSAMINE KINASE"/>
    <property type="match status" value="1"/>
</dbReference>
<dbReference type="AlphaFoldDB" id="A0A387BSN0"/>
<accession>A0A387BSN0</accession>
<dbReference type="SUPFAM" id="SSF53067">
    <property type="entry name" value="Actin-like ATPase domain"/>
    <property type="match status" value="2"/>
</dbReference>
<dbReference type="Pfam" id="PF01869">
    <property type="entry name" value="BcrAD_BadFG"/>
    <property type="match status" value="1"/>
</dbReference>
<reference evidence="2 3" key="1">
    <citation type="submission" date="2018-09" db="EMBL/GenBank/DDBJ databases">
        <title>Genome sequencing of strain 2DFW10M-5.</title>
        <authorList>
            <person name="Heo J."/>
            <person name="Kim S.-J."/>
            <person name="Kwon S.-W."/>
        </authorList>
    </citation>
    <scope>NUCLEOTIDE SEQUENCE [LARGE SCALE GENOMIC DNA]</scope>
    <source>
        <strain evidence="2 3">2DFW10M-5</strain>
    </source>
</reference>
<proteinExistence type="predicted"/>
<gene>
    <name evidence="2" type="ORF">D7I44_11370</name>
</gene>
<dbReference type="KEGG" id="gry:D7I44_11370"/>
<dbReference type="RefSeq" id="WP_120789599.1">
    <property type="nucleotide sequence ID" value="NZ_CP032624.1"/>
</dbReference>
<dbReference type="InterPro" id="IPR002731">
    <property type="entry name" value="ATPase_BadF"/>
</dbReference>
<organism evidence="2 3">
    <name type="scientific">Gryllotalpicola protaetiae</name>
    <dbReference type="NCBI Taxonomy" id="2419771"/>
    <lineage>
        <taxon>Bacteria</taxon>
        <taxon>Bacillati</taxon>
        <taxon>Actinomycetota</taxon>
        <taxon>Actinomycetes</taxon>
        <taxon>Micrococcales</taxon>
        <taxon>Microbacteriaceae</taxon>
        <taxon>Gryllotalpicola</taxon>
    </lineage>
</organism>
<dbReference type="Gene3D" id="3.30.420.40">
    <property type="match status" value="2"/>
</dbReference>
<dbReference type="PANTHER" id="PTHR43190">
    <property type="entry name" value="N-ACETYL-D-GLUCOSAMINE KINASE"/>
    <property type="match status" value="1"/>
</dbReference>
<dbReference type="EMBL" id="CP032624">
    <property type="protein sequence ID" value="AYG04069.1"/>
    <property type="molecule type" value="Genomic_DNA"/>
</dbReference>
<evidence type="ECO:0000313" key="3">
    <source>
        <dbReference type="Proteomes" id="UP000275069"/>
    </source>
</evidence>
<name>A0A387BSN0_9MICO</name>
<evidence type="ECO:0000313" key="2">
    <source>
        <dbReference type="EMBL" id="AYG04069.1"/>
    </source>
</evidence>
<keyword evidence="3" id="KW-1185">Reference proteome</keyword>
<feature type="domain" description="ATPase BadF/BadG/BcrA/BcrD type" evidence="1">
    <location>
        <begin position="7"/>
        <end position="302"/>
    </location>
</feature>
<evidence type="ECO:0000259" key="1">
    <source>
        <dbReference type="Pfam" id="PF01869"/>
    </source>
</evidence>